<dbReference type="EMBL" id="CADCUE010000225">
    <property type="protein sequence ID" value="CAA9351868.1"/>
    <property type="molecule type" value="Genomic_DNA"/>
</dbReference>
<feature type="compositionally biased region" description="Low complexity" evidence="1">
    <location>
        <begin position="75"/>
        <end position="102"/>
    </location>
</feature>
<feature type="compositionally biased region" description="Basic and acidic residues" evidence="1">
    <location>
        <begin position="9"/>
        <end position="25"/>
    </location>
</feature>
<proteinExistence type="predicted"/>
<organism evidence="2">
    <name type="scientific">uncultured Frankineae bacterium</name>
    <dbReference type="NCBI Taxonomy" id="437475"/>
    <lineage>
        <taxon>Bacteria</taxon>
        <taxon>Bacillati</taxon>
        <taxon>Actinomycetota</taxon>
        <taxon>Actinomycetes</taxon>
        <taxon>Frankiales</taxon>
        <taxon>environmental samples</taxon>
    </lineage>
</organism>
<feature type="compositionally biased region" description="Basic and acidic residues" evidence="1">
    <location>
        <begin position="43"/>
        <end position="57"/>
    </location>
</feature>
<accession>A0A6J4M6Y0</accession>
<protein>
    <submittedName>
        <fullName evidence="2">Uncharacterized MFS-type transporter</fullName>
    </submittedName>
</protein>
<feature type="non-terminal residue" evidence="2">
    <location>
        <position position="1"/>
    </location>
</feature>
<evidence type="ECO:0000313" key="2">
    <source>
        <dbReference type="EMBL" id="CAA9351868.1"/>
    </source>
</evidence>
<dbReference type="AlphaFoldDB" id="A0A6J4M6Y0"/>
<gene>
    <name evidence="2" type="ORF">AVDCRST_MAG16-2386</name>
</gene>
<feature type="region of interest" description="Disordered" evidence="1">
    <location>
        <begin position="1"/>
        <end position="115"/>
    </location>
</feature>
<feature type="non-terminal residue" evidence="2">
    <location>
        <position position="115"/>
    </location>
</feature>
<name>A0A6J4M6Y0_9ACTN</name>
<reference evidence="2" key="1">
    <citation type="submission" date="2020-02" db="EMBL/GenBank/DDBJ databases">
        <authorList>
            <person name="Meier V. D."/>
        </authorList>
    </citation>
    <scope>NUCLEOTIDE SEQUENCE</scope>
    <source>
        <strain evidence="2">AVDCRST_MAG16</strain>
    </source>
</reference>
<feature type="compositionally biased region" description="Basic residues" evidence="1">
    <location>
        <begin position="27"/>
        <end position="40"/>
    </location>
</feature>
<evidence type="ECO:0000256" key="1">
    <source>
        <dbReference type="SAM" id="MobiDB-lite"/>
    </source>
</evidence>
<sequence length="115" mass="12047">LGGARHQRAGLDDRLRLRAHREPGRAHGQRQRRGEHRRVPRLAADHPGDRRGARRADAGGVDRLQPGRLPGGVRGAVRVLGGRAGRRGAAPAPAARGLACAGTPGHARPAPTSSV</sequence>